<sequence length="406" mass="45998">MKLLAVLVLVFSLVSCEKKSEAIDKVGSMVQETKNSDDYTVQDKNNQSNSAEERIFTFDPVITIEDEFIPLLNTNVFVKTADESLAEEIHQDLITYHKLVDQYHYYMENNATSKNLKIVNDRIHQKESIVLDEKLFNLLRDSIDLMPVTHGYFNPFINPVLELYDGKFSPFPIENADPKAVDIKNALKTVLSYEQATENFIFDESSYTLSFKNVPEVSLNVGAISKGFIAEEIAKKYRNGTYLLNLGNSTIYGQGRDYKIGVQSPYNNRGALFHINLPSGLSLSTSGTTNNYYILQDDGKTIRTHLIDPYTGYSNDYYWSVTIVSDSAMLADALTTALFNVGDTEEAMEIIEATRKAYGCTLEACFVKELSRRREEVELLMTDGFQIYIDNEYKDVSVVDKKIIGK</sequence>
<comment type="function">
    <text evidence="10">Flavin transferase that catalyzes the transfer of the FMN moiety of FAD and its covalent binding to the hydroxyl group of a threonine residue in a target flavoprotein.</text>
</comment>
<keyword evidence="7 10" id="KW-0274">FAD</keyword>
<keyword evidence="4 10" id="KW-0285">Flavoprotein</keyword>
<dbReference type="Gene3D" id="3.10.520.10">
    <property type="entry name" value="ApbE-like domains"/>
    <property type="match status" value="1"/>
</dbReference>
<dbReference type="GO" id="GO:0046872">
    <property type="term" value="F:metal ion binding"/>
    <property type="evidence" value="ECO:0007669"/>
    <property type="project" value="UniProtKB-UniRule"/>
</dbReference>
<gene>
    <name evidence="11" type="ORF">IAA16_09405</name>
</gene>
<keyword evidence="10" id="KW-0449">Lipoprotein</keyword>
<keyword evidence="6 10" id="KW-0479">Metal-binding</keyword>
<comment type="subcellular location">
    <subcellularLocation>
        <location evidence="10">Cell inner membrane</location>
        <topology evidence="10">Lipid-anchor</topology>
        <orientation evidence="10">Periplasmic side</orientation>
    </subcellularLocation>
</comment>
<dbReference type="EMBL" id="JAHLFV010000216">
    <property type="protein sequence ID" value="MBU3850769.1"/>
    <property type="molecule type" value="Genomic_DNA"/>
</dbReference>
<evidence type="ECO:0000256" key="5">
    <source>
        <dbReference type="ARBA" id="ARBA00022679"/>
    </source>
</evidence>
<dbReference type="GO" id="GO:0005886">
    <property type="term" value="C:plasma membrane"/>
    <property type="evidence" value="ECO:0007669"/>
    <property type="project" value="UniProtKB-SubCell"/>
</dbReference>
<dbReference type="PROSITE" id="PS51257">
    <property type="entry name" value="PROKAR_LIPOPROTEIN"/>
    <property type="match status" value="1"/>
</dbReference>
<dbReference type="PANTHER" id="PTHR30040:SF2">
    <property type="entry name" value="FAD:PROTEIN FMN TRANSFERASE"/>
    <property type="match status" value="1"/>
</dbReference>
<dbReference type="Proteomes" id="UP000823914">
    <property type="component" value="Unassembled WGS sequence"/>
</dbReference>
<dbReference type="Pfam" id="PF02424">
    <property type="entry name" value="ApbE"/>
    <property type="match status" value="1"/>
</dbReference>
<dbReference type="GO" id="GO:0016740">
    <property type="term" value="F:transferase activity"/>
    <property type="evidence" value="ECO:0007669"/>
    <property type="project" value="UniProtKB-UniRule"/>
</dbReference>
<comment type="caution">
    <text evidence="11">The sequence shown here is derived from an EMBL/GenBank/DDBJ whole genome shotgun (WGS) entry which is preliminary data.</text>
</comment>
<reference evidence="11" key="2">
    <citation type="submission" date="2021-04" db="EMBL/GenBank/DDBJ databases">
        <authorList>
            <person name="Gilroy R."/>
        </authorList>
    </citation>
    <scope>NUCLEOTIDE SEQUENCE</scope>
    <source>
        <strain evidence="11">Gambia15-2214</strain>
    </source>
</reference>
<comment type="similarity">
    <text evidence="10">Belongs to the ApbE family.</text>
</comment>
<evidence type="ECO:0000256" key="2">
    <source>
        <dbReference type="ARBA" id="ARBA00011955"/>
    </source>
</evidence>
<evidence type="ECO:0000313" key="12">
    <source>
        <dbReference type="Proteomes" id="UP000823914"/>
    </source>
</evidence>
<dbReference type="AlphaFoldDB" id="A0A9E2L3N9"/>
<reference evidence="11" key="1">
    <citation type="journal article" date="2021" name="PeerJ">
        <title>Extensive microbial diversity within the chicken gut microbiome revealed by metagenomics and culture.</title>
        <authorList>
            <person name="Gilroy R."/>
            <person name="Ravi A."/>
            <person name="Getino M."/>
            <person name="Pursley I."/>
            <person name="Horton D.L."/>
            <person name="Alikhan N.F."/>
            <person name="Baker D."/>
            <person name="Gharbi K."/>
            <person name="Hall N."/>
            <person name="Watson M."/>
            <person name="Adriaenssens E.M."/>
            <person name="Foster-Nyarko E."/>
            <person name="Jarju S."/>
            <person name="Secka A."/>
            <person name="Antonio M."/>
            <person name="Oren A."/>
            <person name="Chaudhuri R.R."/>
            <person name="La Ragione R."/>
            <person name="Hildebrand F."/>
            <person name="Pallen M.J."/>
        </authorList>
    </citation>
    <scope>NUCLEOTIDE SEQUENCE</scope>
    <source>
        <strain evidence="11">Gambia15-2214</strain>
    </source>
</reference>
<evidence type="ECO:0000256" key="1">
    <source>
        <dbReference type="ARBA" id="ARBA00001946"/>
    </source>
</evidence>
<organism evidence="11 12">
    <name type="scientific">Candidatus Treponema excrementipullorum</name>
    <dbReference type="NCBI Taxonomy" id="2838768"/>
    <lineage>
        <taxon>Bacteria</taxon>
        <taxon>Pseudomonadati</taxon>
        <taxon>Spirochaetota</taxon>
        <taxon>Spirochaetia</taxon>
        <taxon>Spirochaetales</taxon>
        <taxon>Treponemataceae</taxon>
        <taxon>Treponema</taxon>
    </lineage>
</organism>
<comment type="cofactor">
    <cofactor evidence="1 10">
        <name>Mg(2+)</name>
        <dbReference type="ChEBI" id="CHEBI:18420"/>
    </cofactor>
</comment>
<dbReference type="PANTHER" id="PTHR30040">
    <property type="entry name" value="THIAMINE BIOSYNTHESIS LIPOPROTEIN APBE"/>
    <property type="match status" value="1"/>
</dbReference>
<evidence type="ECO:0000256" key="7">
    <source>
        <dbReference type="ARBA" id="ARBA00022827"/>
    </source>
</evidence>
<protein>
    <recommendedName>
        <fullName evidence="3 10">FAD:protein FMN transferase</fullName>
        <ecNumber evidence="2 10">2.7.1.180</ecNumber>
    </recommendedName>
</protein>
<accession>A0A9E2L3N9</accession>
<evidence type="ECO:0000256" key="3">
    <source>
        <dbReference type="ARBA" id="ARBA00016337"/>
    </source>
</evidence>
<proteinExistence type="inferred from homology"/>
<keyword evidence="10" id="KW-0472">Membrane</keyword>
<evidence type="ECO:0000256" key="10">
    <source>
        <dbReference type="RuleBase" id="RU363002"/>
    </source>
</evidence>
<dbReference type="InterPro" id="IPR003374">
    <property type="entry name" value="ApbE-like_sf"/>
</dbReference>
<dbReference type="InterPro" id="IPR024932">
    <property type="entry name" value="ApbE"/>
</dbReference>
<evidence type="ECO:0000256" key="8">
    <source>
        <dbReference type="ARBA" id="ARBA00022842"/>
    </source>
</evidence>
<evidence type="ECO:0000256" key="4">
    <source>
        <dbReference type="ARBA" id="ARBA00022630"/>
    </source>
</evidence>
<evidence type="ECO:0000256" key="9">
    <source>
        <dbReference type="ARBA" id="ARBA00048540"/>
    </source>
</evidence>
<keyword evidence="10" id="KW-0997">Cell inner membrane</keyword>
<name>A0A9E2L3N9_9SPIR</name>
<keyword evidence="5 10" id="KW-0808">Transferase</keyword>
<dbReference type="SUPFAM" id="SSF143631">
    <property type="entry name" value="ApbE-like"/>
    <property type="match status" value="1"/>
</dbReference>
<comment type="catalytic activity">
    <reaction evidence="9 10">
        <text>L-threonyl-[protein] + FAD = FMN-L-threonyl-[protein] + AMP + H(+)</text>
        <dbReference type="Rhea" id="RHEA:36847"/>
        <dbReference type="Rhea" id="RHEA-COMP:11060"/>
        <dbReference type="Rhea" id="RHEA-COMP:11061"/>
        <dbReference type="ChEBI" id="CHEBI:15378"/>
        <dbReference type="ChEBI" id="CHEBI:30013"/>
        <dbReference type="ChEBI" id="CHEBI:57692"/>
        <dbReference type="ChEBI" id="CHEBI:74257"/>
        <dbReference type="ChEBI" id="CHEBI:456215"/>
        <dbReference type="EC" id="2.7.1.180"/>
    </reaction>
</comment>
<keyword evidence="8 10" id="KW-0460">Magnesium</keyword>
<evidence type="ECO:0000313" key="11">
    <source>
        <dbReference type="EMBL" id="MBU3850769.1"/>
    </source>
</evidence>
<keyword evidence="10" id="KW-1003">Cell membrane</keyword>
<dbReference type="EC" id="2.7.1.180" evidence="2 10"/>
<evidence type="ECO:0000256" key="6">
    <source>
        <dbReference type="ARBA" id="ARBA00022723"/>
    </source>
</evidence>